<dbReference type="GO" id="GO:0016614">
    <property type="term" value="F:oxidoreductase activity, acting on CH-OH group of donors"/>
    <property type="evidence" value="ECO:0007669"/>
    <property type="project" value="InterPro"/>
</dbReference>
<dbReference type="Gene3D" id="3.50.50.60">
    <property type="entry name" value="FAD/NAD(P)-binding domain"/>
    <property type="match status" value="1"/>
</dbReference>
<dbReference type="InterPro" id="IPR036188">
    <property type="entry name" value="FAD/NAD-bd_sf"/>
</dbReference>
<dbReference type="InterPro" id="IPR000172">
    <property type="entry name" value="GMC_OxRdtase_N"/>
</dbReference>
<dbReference type="GO" id="GO:0050660">
    <property type="term" value="F:flavin adenine dinucleotide binding"/>
    <property type="evidence" value="ECO:0007669"/>
    <property type="project" value="InterPro"/>
</dbReference>
<feature type="binding site" evidence="5">
    <location>
        <position position="81"/>
    </location>
    <ligand>
        <name>FAD</name>
        <dbReference type="ChEBI" id="CHEBI:57692"/>
    </ligand>
</feature>
<dbReference type="Gene3D" id="3.30.410.40">
    <property type="match status" value="1"/>
</dbReference>
<sequence>MPHGFDDIVVGAGSAGAVLAARLSADPGRRVLLVEAGPDPDPAALPADLRDGCTPSMVDHDWGLEGIRDDGARLPLPRGRVVGGSSAVNSCIALRPAPGDFAAWDEITGGDWSWPHMLPWFRRLETDTDFSGPVHGTDGPVRLRRCTGNGLSPLSAALVETATAAGHPYTADHNAPDATGVGPLPLNLTEDGTRISAALAYLVPARSRPNLTVLAGTLADRVLFSGSTATGVLLRSGSRTRTVHADRVTLCAGAYGTPALLHRSGIGPRPVLDALGVPPVAELTGVGAQLADHAQVPIGVLPVPGLCDPADPCAQVVLRCTAPGSSVADDLQIYALNHVRLDVYAPHLAPRVPDGRAFMVTANLMAPLGRGTVTAVSPDPAVPPRIAIDYTAHEEDARRLRAGVALCWELLGQAPFTALTKEIIDVDGRTVESPARLDAYVREAARTAHHPMGTARMGRPGDPGAVVDDRLRVHGVQGLRVADASVVPVPVRVNTNLLALALGERAAAW</sequence>
<keyword evidence="4 5" id="KW-0274">FAD</keyword>
<dbReference type="GeneID" id="75179986"/>
<keyword evidence="3 6" id="KW-0285">Flavoprotein</keyword>
<dbReference type="SUPFAM" id="SSF51905">
    <property type="entry name" value="FAD/NAD(P)-binding domain"/>
    <property type="match status" value="1"/>
</dbReference>
<organism evidence="7 8">
    <name type="scientific">Streptomyces albus</name>
    <dbReference type="NCBI Taxonomy" id="1888"/>
    <lineage>
        <taxon>Bacteria</taxon>
        <taxon>Bacillati</taxon>
        <taxon>Actinomycetota</taxon>
        <taxon>Actinomycetes</taxon>
        <taxon>Kitasatosporales</taxon>
        <taxon>Streptomycetaceae</taxon>
        <taxon>Streptomyces</taxon>
    </lineage>
</organism>
<evidence type="ECO:0000256" key="6">
    <source>
        <dbReference type="RuleBase" id="RU003968"/>
    </source>
</evidence>
<evidence type="ECO:0000256" key="1">
    <source>
        <dbReference type="ARBA" id="ARBA00001974"/>
    </source>
</evidence>
<accession>A0A6C1C8V4</accession>
<protein>
    <submittedName>
        <fullName evidence="7">Glucose-methanol-choline oxidoreductase</fullName>
    </submittedName>
</protein>
<dbReference type="EMBL" id="RCIY01000040">
    <property type="protein sequence ID" value="TGG86068.1"/>
    <property type="molecule type" value="Genomic_DNA"/>
</dbReference>
<dbReference type="PROSITE" id="PS00624">
    <property type="entry name" value="GMC_OXRED_2"/>
    <property type="match status" value="1"/>
</dbReference>
<proteinExistence type="inferred from homology"/>
<comment type="cofactor">
    <cofactor evidence="1 5">
        <name>FAD</name>
        <dbReference type="ChEBI" id="CHEBI:57692"/>
    </cofactor>
</comment>
<evidence type="ECO:0000256" key="3">
    <source>
        <dbReference type="ARBA" id="ARBA00022630"/>
    </source>
</evidence>
<evidence type="ECO:0000256" key="5">
    <source>
        <dbReference type="PIRSR" id="PIRSR000137-2"/>
    </source>
</evidence>
<dbReference type="PANTHER" id="PTHR11552:SF147">
    <property type="entry name" value="CHOLINE DEHYDROGENASE, MITOCHONDRIAL"/>
    <property type="match status" value="1"/>
</dbReference>
<reference evidence="7 8" key="1">
    <citation type="submission" date="2018-10" db="EMBL/GenBank/DDBJ databases">
        <title>Isolation of pseudouridimycin from Streptomyces albus DSM 40763.</title>
        <authorList>
            <person name="Rosenqvist P."/>
            <person name="Metsae-Ketelae M."/>
            <person name="Virta P."/>
        </authorList>
    </citation>
    <scope>NUCLEOTIDE SEQUENCE [LARGE SCALE GENOMIC DNA]</scope>
    <source>
        <strain evidence="7 8">DSM 40763</strain>
    </source>
</reference>
<dbReference type="Proteomes" id="UP000298111">
    <property type="component" value="Unassembled WGS sequence"/>
</dbReference>
<name>A0A6C1C8V4_9ACTN</name>
<comment type="similarity">
    <text evidence="2 6">Belongs to the GMC oxidoreductase family.</text>
</comment>
<evidence type="ECO:0000256" key="2">
    <source>
        <dbReference type="ARBA" id="ARBA00010790"/>
    </source>
</evidence>
<evidence type="ECO:0000313" key="7">
    <source>
        <dbReference type="EMBL" id="TGG86068.1"/>
    </source>
</evidence>
<gene>
    <name evidence="7" type="ORF">D8771_06535</name>
</gene>
<dbReference type="PIRSF" id="PIRSF000137">
    <property type="entry name" value="Alcohol_oxidase"/>
    <property type="match status" value="1"/>
</dbReference>
<dbReference type="Pfam" id="PF05199">
    <property type="entry name" value="GMC_oxred_C"/>
    <property type="match status" value="1"/>
</dbReference>
<dbReference type="InterPro" id="IPR012132">
    <property type="entry name" value="GMC_OxRdtase"/>
</dbReference>
<dbReference type="PROSITE" id="PS00623">
    <property type="entry name" value="GMC_OXRED_1"/>
    <property type="match status" value="1"/>
</dbReference>
<dbReference type="RefSeq" id="WP_030405499.1">
    <property type="nucleotide sequence ID" value="NZ_BBQG01000022.1"/>
</dbReference>
<dbReference type="AlphaFoldDB" id="A0A6C1C8V4"/>
<dbReference type="PANTHER" id="PTHR11552">
    <property type="entry name" value="GLUCOSE-METHANOL-CHOLINE GMC OXIDOREDUCTASE"/>
    <property type="match status" value="1"/>
</dbReference>
<dbReference type="Pfam" id="PF00732">
    <property type="entry name" value="GMC_oxred_N"/>
    <property type="match status" value="1"/>
</dbReference>
<evidence type="ECO:0000256" key="4">
    <source>
        <dbReference type="ARBA" id="ARBA00022827"/>
    </source>
</evidence>
<dbReference type="SUPFAM" id="SSF54373">
    <property type="entry name" value="FAD-linked reductases, C-terminal domain"/>
    <property type="match status" value="1"/>
</dbReference>
<evidence type="ECO:0000313" key="8">
    <source>
        <dbReference type="Proteomes" id="UP000298111"/>
    </source>
</evidence>
<comment type="caution">
    <text evidence="7">The sequence shown here is derived from an EMBL/GenBank/DDBJ whole genome shotgun (WGS) entry which is preliminary data.</text>
</comment>
<dbReference type="InterPro" id="IPR007867">
    <property type="entry name" value="GMC_OxRtase_C"/>
</dbReference>